<evidence type="ECO:0000256" key="7">
    <source>
        <dbReference type="ARBA" id="ARBA00023137"/>
    </source>
</evidence>
<comment type="similarity">
    <text evidence="1">Belongs to the CpsD/CapB family.</text>
</comment>
<name>A0A1M6KRP1_9FLAO</name>
<dbReference type="GO" id="GO:0005524">
    <property type="term" value="F:ATP binding"/>
    <property type="evidence" value="ECO:0007669"/>
    <property type="project" value="UniProtKB-KW"/>
</dbReference>
<evidence type="ECO:0000259" key="10">
    <source>
        <dbReference type="Pfam" id="PF13614"/>
    </source>
</evidence>
<dbReference type="AlphaFoldDB" id="A0A1M6KRP1"/>
<keyword evidence="4" id="KW-0547">Nucleotide-binding</keyword>
<accession>A0A1M6KRP1</accession>
<keyword evidence="12" id="KW-1185">Reference proteome</keyword>
<evidence type="ECO:0000256" key="5">
    <source>
        <dbReference type="ARBA" id="ARBA00022777"/>
    </source>
</evidence>
<sequence length="822" mass="91842">MNINTQKERVAKQILAEEKPINVKELVWGYLRYWPWFLICGIVFMTGAIMYLKMNKPVYRAVASVIIEDEKGKPKSSGFGGFSDLGLMEGLSTSSIENELGLMRSRRLMTNAVKALGLNVVYYTKGEIMGIASDMFPVKELYKQTPYKLRLVRLDDAKLSQAIKQEQNVLEVTLLSDEKMIIEQIDGDYKATHQVGDVVKLGFAEFIVEKNSDAPTPATEGEEEGVSGFKVKLLPVQAVSNNLRAQLSVALVDDNSTLIQLAINNQVPEKARDILDQLVFEYNQEAIEDKNLIARNTAFFIDERLKIINSELDSVESGKEQFKTVNKLTDIQTESSIIIQNVSDYNNKQQEIATELEVVNAMMNHVGSDDLGLLPANMGVGGMSMSQFVDEYNRLVLERNRLLKGATETNPLVVNLSNQLREIKENIRQSLISTRSNLRITRDNLRRQAGILGSQISEKPSQEREFRGIERQQNIKESLYLFLLQKREENSLSLAAKAPKAKIVDEAYTLGAPVSPNTKTVLGLGLLGGFLLPFLVITGKRIMNDTINTREDIKDRTEAIAILGEVPHISTGEPTLVSADERSILSESFNILSANLNYIMSKEELGGKNKCIYVTSSAQGEGKTFTAINLAMTLVETGKKVVLVGADLRNPQLHRHDDSGISEEGLSTYLKYGQKSIFEYIANTNLHPELHVLPSGPIPNNPIQLLRRESFGPMLEELKEVYDYVIVDTAPAMILADTFLINRFADMTLYLIRAGKSKKKVLEFVLESTAEGKLINPIFLLNDVNLADAAYGYKYGYKYGMQSETSKWAALSDKIKSIFTRS</sequence>
<dbReference type="InterPro" id="IPR025669">
    <property type="entry name" value="AAA_dom"/>
</dbReference>
<dbReference type="InterPro" id="IPR005702">
    <property type="entry name" value="Wzc-like_C"/>
</dbReference>
<dbReference type="EC" id="2.7.10.2" evidence="2"/>
<dbReference type="RefSeq" id="WP_072994711.1">
    <property type="nucleotide sequence ID" value="NZ_FQYU01000006.1"/>
</dbReference>
<keyword evidence="9" id="KW-0472">Membrane</keyword>
<keyword evidence="9" id="KW-1133">Transmembrane helix</keyword>
<evidence type="ECO:0000256" key="1">
    <source>
        <dbReference type="ARBA" id="ARBA00007316"/>
    </source>
</evidence>
<evidence type="ECO:0000313" key="12">
    <source>
        <dbReference type="Proteomes" id="UP000184543"/>
    </source>
</evidence>
<feature type="transmembrane region" description="Helical" evidence="9">
    <location>
        <begin position="33"/>
        <end position="52"/>
    </location>
</feature>
<dbReference type="PANTHER" id="PTHR32309:SF13">
    <property type="entry name" value="FERRIC ENTEROBACTIN TRANSPORT PROTEIN FEPE"/>
    <property type="match status" value="1"/>
</dbReference>
<dbReference type="SUPFAM" id="SSF52540">
    <property type="entry name" value="P-loop containing nucleoside triphosphate hydrolases"/>
    <property type="match status" value="1"/>
</dbReference>
<dbReference type="STRING" id="192903.SAMN04488513_106171"/>
<evidence type="ECO:0000256" key="6">
    <source>
        <dbReference type="ARBA" id="ARBA00022840"/>
    </source>
</evidence>
<dbReference type="InterPro" id="IPR027417">
    <property type="entry name" value="P-loop_NTPase"/>
</dbReference>
<reference evidence="12" key="1">
    <citation type="submission" date="2016-11" db="EMBL/GenBank/DDBJ databases">
        <authorList>
            <person name="Varghese N."/>
            <person name="Submissions S."/>
        </authorList>
    </citation>
    <scope>NUCLEOTIDE SEQUENCE [LARGE SCALE GENOMIC DNA]</scope>
    <source>
        <strain evidence="12">DSM 19858</strain>
    </source>
</reference>
<keyword evidence="6" id="KW-0067">ATP-binding</keyword>
<dbReference type="GO" id="GO:0005886">
    <property type="term" value="C:plasma membrane"/>
    <property type="evidence" value="ECO:0007669"/>
    <property type="project" value="TreeGrafter"/>
</dbReference>
<keyword evidence="7" id="KW-0829">Tyrosine-protein kinase</keyword>
<dbReference type="GO" id="GO:0004715">
    <property type="term" value="F:non-membrane spanning protein tyrosine kinase activity"/>
    <property type="evidence" value="ECO:0007669"/>
    <property type="project" value="UniProtKB-EC"/>
</dbReference>
<evidence type="ECO:0000313" key="11">
    <source>
        <dbReference type="EMBL" id="SHJ61612.1"/>
    </source>
</evidence>
<dbReference type="Pfam" id="PF13614">
    <property type="entry name" value="AAA_31"/>
    <property type="match status" value="1"/>
</dbReference>
<dbReference type="EMBL" id="FQYU01000006">
    <property type="protein sequence ID" value="SHJ61612.1"/>
    <property type="molecule type" value="Genomic_DNA"/>
</dbReference>
<keyword evidence="9" id="KW-0812">Transmembrane</keyword>
<evidence type="ECO:0000256" key="4">
    <source>
        <dbReference type="ARBA" id="ARBA00022741"/>
    </source>
</evidence>
<dbReference type="NCBIfam" id="TIGR01007">
    <property type="entry name" value="eps_fam"/>
    <property type="match status" value="1"/>
</dbReference>
<keyword evidence="3" id="KW-0808">Transferase</keyword>
<dbReference type="PANTHER" id="PTHR32309">
    <property type="entry name" value="TYROSINE-PROTEIN KINASE"/>
    <property type="match status" value="1"/>
</dbReference>
<dbReference type="Gene3D" id="3.40.50.300">
    <property type="entry name" value="P-loop containing nucleotide triphosphate hydrolases"/>
    <property type="match status" value="1"/>
</dbReference>
<feature type="domain" description="AAA" evidence="10">
    <location>
        <begin position="610"/>
        <end position="734"/>
    </location>
</feature>
<organism evidence="11 12">
    <name type="scientific">Pseudozobellia thermophila</name>
    <dbReference type="NCBI Taxonomy" id="192903"/>
    <lineage>
        <taxon>Bacteria</taxon>
        <taxon>Pseudomonadati</taxon>
        <taxon>Bacteroidota</taxon>
        <taxon>Flavobacteriia</taxon>
        <taxon>Flavobacteriales</taxon>
        <taxon>Flavobacteriaceae</taxon>
        <taxon>Pseudozobellia</taxon>
    </lineage>
</organism>
<comment type="catalytic activity">
    <reaction evidence="8">
        <text>L-tyrosyl-[protein] + ATP = O-phospho-L-tyrosyl-[protein] + ADP + H(+)</text>
        <dbReference type="Rhea" id="RHEA:10596"/>
        <dbReference type="Rhea" id="RHEA-COMP:10136"/>
        <dbReference type="Rhea" id="RHEA-COMP:20101"/>
        <dbReference type="ChEBI" id="CHEBI:15378"/>
        <dbReference type="ChEBI" id="CHEBI:30616"/>
        <dbReference type="ChEBI" id="CHEBI:46858"/>
        <dbReference type="ChEBI" id="CHEBI:61978"/>
        <dbReference type="ChEBI" id="CHEBI:456216"/>
        <dbReference type="EC" id="2.7.10.2"/>
    </reaction>
</comment>
<proteinExistence type="inferred from homology"/>
<dbReference type="CDD" id="cd05387">
    <property type="entry name" value="BY-kinase"/>
    <property type="match status" value="1"/>
</dbReference>
<keyword evidence="5" id="KW-0418">Kinase</keyword>
<evidence type="ECO:0000256" key="3">
    <source>
        <dbReference type="ARBA" id="ARBA00022679"/>
    </source>
</evidence>
<dbReference type="OrthoDB" id="9794577at2"/>
<dbReference type="InterPro" id="IPR050445">
    <property type="entry name" value="Bact_polysacc_biosynth/exp"/>
</dbReference>
<evidence type="ECO:0000256" key="2">
    <source>
        <dbReference type="ARBA" id="ARBA00011903"/>
    </source>
</evidence>
<dbReference type="Proteomes" id="UP000184543">
    <property type="component" value="Unassembled WGS sequence"/>
</dbReference>
<evidence type="ECO:0000256" key="8">
    <source>
        <dbReference type="ARBA" id="ARBA00051245"/>
    </source>
</evidence>
<gene>
    <name evidence="11" type="ORF">SAMN04488513_106171</name>
</gene>
<protein>
    <recommendedName>
        <fullName evidence="2">non-specific protein-tyrosine kinase</fullName>
        <ecNumber evidence="2">2.7.10.2</ecNumber>
    </recommendedName>
</protein>
<evidence type="ECO:0000256" key="9">
    <source>
        <dbReference type="SAM" id="Phobius"/>
    </source>
</evidence>